<dbReference type="PIRSF" id="PIRSF003203">
    <property type="entry name" value="AzlD"/>
    <property type="match status" value="1"/>
</dbReference>
<accession>A0A561V8U7</accession>
<dbReference type="RefSeq" id="WP_145736523.1">
    <property type="nucleotide sequence ID" value="NZ_VIWX01000001.1"/>
</dbReference>
<keyword evidence="1" id="KW-1133">Transmembrane helix</keyword>
<comment type="caution">
    <text evidence="2">The sequence shown here is derived from an EMBL/GenBank/DDBJ whole genome shotgun (WGS) entry which is preliminary data.</text>
</comment>
<name>A0A561V8U7_9PSEU</name>
<gene>
    <name evidence="2" type="ORF">FHU35_11648</name>
</gene>
<evidence type="ECO:0000256" key="1">
    <source>
        <dbReference type="SAM" id="Phobius"/>
    </source>
</evidence>
<keyword evidence="1" id="KW-0812">Transmembrane</keyword>
<protein>
    <submittedName>
        <fullName evidence="2">Branched-subunit amino acid transport protein AzlD</fullName>
    </submittedName>
</protein>
<dbReference type="Proteomes" id="UP000316184">
    <property type="component" value="Unassembled WGS sequence"/>
</dbReference>
<dbReference type="Pfam" id="PF05437">
    <property type="entry name" value="AzlD"/>
    <property type="match status" value="1"/>
</dbReference>
<dbReference type="EMBL" id="VIWX01000001">
    <property type="protein sequence ID" value="TWG08029.1"/>
    <property type="molecule type" value="Genomic_DNA"/>
</dbReference>
<reference evidence="2 3" key="1">
    <citation type="submission" date="2019-06" db="EMBL/GenBank/DDBJ databases">
        <title>Sequencing the genomes of 1000 actinobacteria strains.</title>
        <authorList>
            <person name="Klenk H.-P."/>
        </authorList>
    </citation>
    <scope>NUCLEOTIDE SEQUENCE [LARGE SCALE GENOMIC DNA]</scope>
    <source>
        <strain evidence="2 3">DSM 46699</strain>
    </source>
</reference>
<dbReference type="AlphaFoldDB" id="A0A561V8U7"/>
<sequence>MPDPIHIACAAAVSAAITWALRAMPFAALAPLRDSATVHFLGDRMPVGVMVILAVYTLHDTQAAAYAPTALALALTVGLHLWRRNPVLSILGGTAAHVLLTSLALF</sequence>
<feature type="transmembrane region" description="Helical" evidence="1">
    <location>
        <begin position="88"/>
        <end position="105"/>
    </location>
</feature>
<dbReference type="InterPro" id="IPR008407">
    <property type="entry name" value="Brnchd-chn_aa_trnsp_AzlD"/>
</dbReference>
<feature type="transmembrane region" description="Helical" evidence="1">
    <location>
        <begin position="63"/>
        <end position="82"/>
    </location>
</feature>
<proteinExistence type="predicted"/>
<keyword evidence="3" id="KW-1185">Reference proteome</keyword>
<evidence type="ECO:0000313" key="2">
    <source>
        <dbReference type="EMBL" id="TWG08029.1"/>
    </source>
</evidence>
<dbReference type="OrthoDB" id="5324916at2"/>
<keyword evidence="1" id="KW-0472">Membrane</keyword>
<organism evidence="2 3">
    <name type="scientific">Saccharopolyspora dendranthemae</name>
    <dbReference type="NCBI Taxonomy" id="1181886"/>
    <lineage>
        <taxon>Bacteria</taxon>
        <taxon>Bacillati</taxon>
        <taxon>Actinomycetota</taxon>
        <taxon>Actinomycetes</taxon>
        <taxon>Pseudonocardiales</taxon>
        <taxon>Pseudonocardiaceae</taxon>
        <taxon>Saccharopolyspora</taxon>
    </lineage>
</organism>
<evidence type="ECO:0000313" key="3">
    <source>
        <dbReference type="Proteomes" id="UP000316184"/>
    </source>
</evidence>